<dbReference type="GO" id="GO:0006508">
    <property type="term" value="P:proteolysis"/>
    <property type="evidence" value="ECO:0007669"/>
    <property type="project" value="InterPro"/>
</dbReference>
<dbReference type="SUPFAM" id="SSF50494">
    <property type="entry name" value="Trypsin-like serine proteases"/>
    <property type="match status" value="1"/>
</dbReference>
<reference evidence="2 3" key="1">
    <citation type="journal article" date="2014" name="Nature">
        <title>An environmental bacterial taxon with a large and distinct metabolic repertoire.</title>
        <authorList>
            <person name="Wilson M.C."/>
            <person name="Mori T."/>
            <person name="Ruckert C."/>
            <person name="Uria A.R."/>
            <person name="Helf M.J."/>
            <person name="Takada K."/>
            <person name="Gernert C."/>
            <person name="Steffens U.A."/>
            <person name="Heycke N."/>
            <person name="Schmitt S."/>
            <person name="Rinke C."/>
            <person name="Helfrich E.J."/>
            <person name="Brachmann A.O."/>
            <person name="Gurgui C."/>
            <person name="Wakimoto T."/>
            <person name="Kracht M."/>
            <person name="Crusemann M."/>
            <person name="Hentschel U."/>
            <person name="Abe I."/>
            <person name="Matsunaga S."/>
            <person name="Kalinowski J."/>
            <person name="Takeyama H."/>
            <person name="Piel J."/>
        </authorList>
    </citation>
    <scope>NUCLEOTIDE SEQUENCE [LARGE SCALE GENOMIC DNA]</scope>
    <source>
        <strain evidence="3">TSY2</strain>
    </source>
</reference>
<dbReference type="AlphaFoldDB" id="W4M8B1"/>
<dbReference type="InterPro" id="IPR001940">
    <property type="entry name" value="Peptidase_S1C"/>
</dbReference>
<keyword evidence="1" id="KW-0812">Transmembrane</keyword>
<protein>
    <submittedName>
        <fullName evidence="2">Peptidase</fullName>
    </submittedName>
</protein>
<name>W4M8B1_9BACT</name>
<dbReference type="PRINTS" id="PR00834">
    <property type="entry name" value="PROTEASES2C"/>
</dbReference>
<evidence type="ECO:0000256" key="1">
    <source>
        <dbReference type="SAM" id="Phobius"/>
    </source>
</evidence>
<keyword evidence="1" id="KW-0472">Membrane</keyword>
<feature type="non-terminal residue" evidence="2">
    <location>
        <position position="266"/>
    </location>
</feature>
<proteinExistence type="predicted"/>
<dbReference type="PANTHER" id="PTHR22939:SF129">
    <property type="entry name" value="SERINE PROTEASE HTRA2, MITOCHONDRIAL"/>
    <property type="match status" value="1"/>
</dbReference>
<comment type="caution">
    <text evidence="2">The sequence shown here is derived from an EMBL/GenBank/DDBJ whole genome shotgun (WGS) entry which is preliminary data.</text>
</comment>
<sequence>MRKRHVFQSLCALRTLLRQPVTSRIAIIFLACLLILINGRWSTAQQSLWTESSRAAPASPTLVQFNQALQQLAASVLPAVVSLKVHANRETAALPDDHPNVPGSQPQTATGSGFIIRADGLVVTNDHVVEDGIRIDVQLYGGETMEAKVVGRDPVGDLALLKLRTNQRLPVVPLGRSSALQVGEFVAAFGSPFGFEHTMTFGVVSAIKRRFMRSGIVGGYIQTDASINTGNSGGPLVNMHGAVVGLNTATVGRGELGFAIPIDAIK</sequence>
<organism evidence="2 3">
    <name type="scientific">Candidatus Entotheonella gemina</name>
    <dbReference type="NCBI Taxonomy" id="1429439"/>
    <lineage>
        <taxon>Bacteria</taxon>
        <taxon>Pseudomonadati</taxon>
        <taxon>Nitrospinota/Tectimicrobiota group</taxon>
        <taxon>Candidatus Tectimicrobiota</taxon>
        <taxon>Candidatus Entotheonellia</taxon>
        <taxon>Candidatus Entotheonellales</taxon>
        <taxon>Candidatus Entotheonellaceae</taxon>
        <taxon>Candidatus Entotheonella</taxon>
    </lineage>
</organism>
<dbReference type="HOGENOM" id="CLU_020120_3_5_7"/>
<dbReference type="Pfam" id="PF13365">
    <property type="entry name" value="Trypsin_2"/>
    <property type="match status" value="1"/>
</dbReference>
<feature type="transmembrane region" description="Helical" evidence="1">
    <location>
        <begin position="21"/>
        <end position="41"/>
    </location>
</feature>
<accession>W4M8B1</accession>
<dbReference type="PANTHER" id="PTHR22939">
    <property type="entry name" value="SERINE PROTEASE FAMILY S1C HTRA-RELATED"/>
    <property type="match status" value="1"/>
</dbReference>
<dbReference type="Gene3D" id="2.40.10.120">
    <property type="match status" value="1"/>
</dbReference>
<dbReference type="InterPro" id="IPR009003">
    <property type="entry name" value="Peptidase_S1_PA"/>
</dbReference>
<gene>
    <name evidence="2" type="ORF">ETSY2_16110</name>
</gene>
<dbReference type="GO" id="GO:0004252">
    <property type="term" value="F:serine-type endopeptidase activity"/>
    <property type="evidence" value="ECO:0007669"/>
    <property type="project" value="InterPro"/>
</dbReference>
<keyword evidence="3" id="KW-1185">Reference proteome</keyword>
<dbReference type="EMBL" id="AZHX01000653">
    <property type="protein sequence ID" value="ETX06604.1"/>
    <property type="molecule type" value="Genomic_DNA"/>
</dbReference>
<evidence type="ECO:0000313" key="2">
    <source>
        <dbReference type="EMBL" id="ETX06604.1"/>
    </source>
</evidence>
<dbReference type="Proteomes" id="UP000019140">
    <property type="component" value="Unassembled WGS sequence"/>
</dbReference>
<keyword evidence="1" id="KW-1133">Transmembrane helix</keyword>
<evidence type="ECO:0000313" key="3">
    <source>
        <dbReference type="Proteomes" id="UP000019140"/>
    </source>
</evidence>